<feature type="transmembrane region" description="Helical" evidence="1">
    <location>
        <begin position="12"/>
        <end position="32"/>
    </location>
</feature>
<protein>
    <submittedName>
        <fullName evidence="2">Uncharacterized protein</fullName>
    </submittedName>
</protein>
<feature type="transmembrane region" description="Helical" evidence="1">
    <location>
        <begin position="52"/>
        <end position="74"/>
    </location>
</feature>
<dbReference type="OrthoDB" id="1261799at2"/>
<dbReference type="STRING" id="684065.SAMN05421738_11637"/>
<keyword evidence="3" id="KW-1185">Reference proteome</keyword>
<proteinExistence type="predicted"/>
<organism evidence="2 3">
    <name type="scientific">Algoriella xinjiangensis</name>
    <dbReference type="NCBI Taxonomy" id="684065"/>
    <lineage>
        <taxon>Bacteria</taxon>
        <taxon>Pseudomonadati</taxon>
        <taxon>Bacteroidota</taxon>
        <taxon>Flavobacteriia</taxon>
        <taxon>Flavobacteriales</taxon>
        <taxon>Weeksellaceae</taxon>
        <taxon>Algoriella</taxon>
    </lineage>
</organism>
<reference evidence="3" key="1">
    <citation type="submission" date="2016-10" db="EMBL/GenBank/DDBJ databases">
        <authorList>
            <person name="Varghese N."/>
            <person name="Submissions S."/>
        </authorList>
    </citation>
    <scope>NUCLEOTIDE SEQUENCE [LARGE SCALE GENOMIC DNA]</scope>
    <source>
        <strain evidence="3">XJ109</strain>
    </source>
</reference>
<sequence length="224" mass="25911">MKKKLKKELQKYTIWIIILFLLPLITYIIVFAKHGLSIETKTWSDFGSFIGGFSTLIFGAANLFFLLKISFTIYNLEEKRNKQNQIQSVKPLGVIISFHSLTNNYILLEIHNNGIGPMIIKNTNFELNNKSYNNIRTLIEDNLSISNLKPLLRSNNISDGISIPSNSKIELMWLTVDESSNFNYSEENIQNAMNRIITEMNKIKTKITYTDILKSKDYILKNNY</sequence>
<gene>
    <name evidence="2" type="ORF">SAMN05421738_11637</name>
</gene>
<dbReference type="AlphaFoldDB" id="A0A1I5ACY1"/>
<dbReference type="EMBL" id="FOUZ01000016">
    <property type="protein sequence ID" value="SFN60069.1"/>
    <property type="molecule type" value="Genomic_DNA"/>
</dbReference>
<evidence type="ECO:0000313" key="3">
    <source>
        <dbReference type="Proteomes" id="UP000199149"/>
    </source>
</evidence>
<evidence type="ECO:0000256" key="1">
    <source>
        <dbReference type="SAM" id="Phobius"/>
    </source>
</evidence>
<keyword evidence="1" id="KW-0812">Transmembrane</keyword>
<evidence type="ECO:0000313" key="2">
    <source>
        <dbReference type="EMBL" id="SFN60069.1"/>
    </source>
</evidence>
<accession>A0A1I5ACY1</accession>
<dbReference type="RefSeq" id="WP_092909777.1">
    <property type="nucleotide sequence ID" value="NZ_FOUZ01000016.1"/>
</dbReference>
<keyword evidence="1" id="KW-0472">Membrane</keyword>
<keyword evidence="1" id="KW-1133">Transmembrane helix</keyword>
<name>A0A1I5ACY1_9FLAO</name>
<dbReference type="Proteomes" id="UP000199149">
    <property type="component" value="Unassembled WGS sequence"/>
</dbReference>